<dbReference type="OrthoDB" id="5985073at2759"/>
<dbReference type="InterPro" id="IPR052210">
    <property type="entry name" value="LysM1-like"/>
</dbReference>
<dbReference type="SUPFAM" id="SSF54106">
    <property type="entry name" value="LysM domain"/>
    <property type="match status" value="1"/>
</dbReference>
<dbReference type="PANTHER" id="PTHR34997:SF1">
    <property type="entry name" value="PEPTIDOGLYCAN-BINDING LYSIN DOMAIN"/>
    <property type="match status" value="1"/>
</dbReference>
<dbReference type="PROSITE" id="PS51782">
    <property type="entry name" value="LYSM"/>
    <property type="match status" value="4"/>
</dbReference>
<dbReference type="CDD" id="cd00118">
    <property type="entry name" value="LysM"/>
    <property type="match status" value="4"/>
</dbReference>
<accession>A0A395S2I9</accession>
<dbReference type="InterPro" id="IPR036779">
    <property type="entry name" value="LysM_dom_sf"/>
</dbReference>
<evidence type="ECO:0000313" key="7">
    <source>
        <dbReference type="EMBL" id="RGP66608.1"/>
    </source>
</evidence>
<dbReference type="Pfam" id="PF01476">
    <property type="entry name" value="LysM"/>
    <property type="match status" value="3"/>
</dbReference>
<feature type="region of interest" description="Disordered" evidence="4">
    <location>
        <begin position="328"/>
        <end position="349"/>
    </location>
</feature>
<evidence type="ECO:0000256" key="1">
    <source>
        <dbReference type="ARBA" id="ARBA00022669"/>
    </source>
</evidence>
<feature type="domain" description="LysM" evidence="6">
    <location>
        <begin position="214"/>
        <end position="260"/>
    </location>
</feature>
<name>A0A395S2I9_9HYPO</name>
<protein>
    <submittedName>
        <fullName evidence="7">Carbohydrate-binding module family 50</fullName>
    </submittedName>
</protein>
<keyword evidence="5" id="KW-0732">Signal</keyword>
<evidence type="ECO:0000256" key="3">
    <source>
        <dbReference type="ARBA" id="ARBA00044955"/>
    </source>
</evidence>
<evidence type="ECO:0000313" key="8">
    <source>
        <dbReference type="Proteomes" id="UP000266234"/>
    </source>
</evidence>
<gene>
    <name evidence="7" type="ORF">FLONG3_8804</name>
</gene>
<feature type="domain" description="LysM" evidence="6">
    <location>
        <begin position="358"/>
        <end position="404"/>
    </location>
</feature>
<dbReference type="AlphaFoldDB" id="A0A395S2I9"/>
<organism evidence="7 8">
    <name type="scientific">Fusarium longipes</name>
    <dbReference type="NCBI Taxonomy" id="694270"/>
    <lineage>
        <taxon>Eukaryota</taxon>
        <taxon>Fungi</taxon>
        <taxon>Dikarya</taxon>
        <taxon>Ascomycota</taxon>
        <taxon>Pezizomycotina</taxon>
        <taxon>Sordariomycetes</taxon>
        <taxon>Hypocreomycetidae</taxon>
        <taxon>Hypocreales</taxon>
        <taxon>Nectriaceae</taxon>
        <taxon>Fusarium</taxon>
    </lineage>
</organism>
<evidence type="ECO:0000256" key="2">
    <source>
        <dbReference type="ARBA" id="ARBA00023026"/>
    </source>
</evidence>
<evidence type="ECO:0000259" key="6">
    <source>
        <dbReference type="PROSITE" id="PS51782"/>
    </source>
</evidence>
<feature type="domain" description="LysM" evidence="6">
    <location>
        <begin position="265"/>
        <end position="318"/>
    </location>
</feature>
<keyword evidence="2" id="KW-0843">Virulence</keyword>
<proteinExistence type="inferred from homology"/>
<feature type="chain" id="PRO_5017386077" evidence="5">
    <location>
        <begin position="19"/>
        <end position="631"/>
    </location>
</feature>
<dbReference type="Proteomes" id="UP000266234">
    <property type="component" value="Unassembled WGS sequence"/>
</dbReference>
<comment type="caution">
    <text evidence="7">The sequence shown here is derived from an EMBL/GenBank/DDBJ whole genome shotgun (WGS) entry which is preliminary data.</text>
</comment>
<reference evidence="7 8" key="1">
    <citation type="journal article" date="2018" name="PLoS Pathog.">
        <title>Evolution of structural diversity of trichothecenes, a family of toxins produced by plant pathogenic and entomopathogenic fungi.</title>
        <authorList>
            <person name="Proctor R.H."/>
            <person name="McCormick S.P."/>
            <person name="Kim H.S."/>
            <person name="Cardoza R.E."/>
            <person name="Stanley A.M."/>
            <person name="Lindo L."/>
            <person name="Kelly A."/>
            <person name="Brown D.W."/>
            <person name="Lee T."/>
            <person name="Vaughan M.M."/>
            <person name="Alexander N.J."/>
            <person name="Busman M."/>
            <person name="Gutierrez S."/>
        </authorList>
    </citation>
    <scope>NUCLEOTIDE SEQUENCE [LARGE SCALE GENOMIC DNA]</scope>
    <source>
        <strain evidence="7 8">NRRL 20695</strain>
    </source>
</reference>
<dbReference type="SMART" id="SM00257">
    <property type="entry name" value="LysM"/>
    <property type="match status" value="5"/>
</dbReference>
<feature type="signal peptide" evidence="5">
    <location>
        <begin position="1"/>
        <end position="18"/>
    </location>
</feature>
<evidence type="ECO:0000256" key="4">
    <source>
        <dbReference type="SAM" id="MobiDB-lite"/>
    </source>
</evidence>
<keyword evidence="8" id="KW-1185">Reference proteome</keyword>
<dbReference type="InterPro" id="IPR018392">
    <property type="entry name" value="LysM"/>
</dbReference>
<evidence type="ECO:0000256" key="5">
    <source>
        <dbReference type="SAM" id="SignalP"/>
    </source>
</evidence>
<feature type="region of interest" description="Disordered" evidence="4">
    <location>
        <begin position="546"/>
        <end position="569"/>
    </location>
</feature>
<dbReference type="Gene3D" id="3.10.350.10">
    <property type="entry name" value="LysM domain"/>
    <property type="match status" value="4"/>
</dbReference>
<comment type="similarity">
    <text evidence="3">Belongs to the secreted LysM effector family.</text>
</comment>
<dbReference type="STRING" id="694270.A0A395S2I9"/>
<dbReference type="EMBL" id="PXOG01000219">
    <property type="protein sequence ID" value="RGP66608.1"/>
    <property type="molecule type" value="Genomic_DNA"/>
</dbReference>
<keyword evidence="1" id="KW-0147">Chitin-binding</keyword>
<feature type="domain" description="LysM" evidence="6">
    <location>
        <begin position="583"/>
        <end position="629"/>
    </location>
</feature>
<dbReference type="PANTHER" id="PTHR34997">
    <property type="entry name" value="AM15"/>
    <property type="match status" value="1"/>
</dbReference>
<dbReference type="GO" id="GO:0008061">
    <property type="term" value="F:chitin binding"/>
    <property type="evidence" value="ECO:0007669"/>
    <property type="project" value="UniProtKB-KW"/>
</dbReference>
<sequence>MLAKWNILLPLLLGSAAAQQFDDWLYDYDVDYYTATCKDALNKTLQCDSVLNSIVYLNDKSTASQLENLCTDKCKSSLLQTQKDIVKACPVSQNNLTLQHGGFVTAQDNIRDLIDGFTRSCLKDPNTGEFCLPIMFSWPLIENHTREQNCSDCALGAVQLALNLERTYNEEWASEFSVLTESCQKTGFEVTVPTKAFTSGTKSPTTTTTIPCETPYEIHADDTCNGICKSQNVSTYAFTQANYLNIWCDNLPKAGTVVCLPKTCDVYTVQKDDSCSRIVVELNRLGTYFSVTQLLSWNPTINELCSNMEQHVDMQICVSPPGLGHLKPSPASGHDNASITPAPKPNNLANGTNTQCAQYYNITTGDTCDDLSVAAGISLKDFLFLNPSVDKKCSNLILGESYCIRAMGDIDTYPGHTSTRSRNRGKWYYADNETETLGPGWRTELPTPVNTEKPIASGTWDTNRCRVYYEWTQFEWEDLNQEFNSCKEIARRYRTTVETLKKWNPSLAEASPCIINKKDRYCVYLRDEYRSSAVTTTIVEYNPTQVTPSATSSSQMQNSTTKTTAGIPTPSNAAPDTIAGCKDFYEAISGDYCYQICEDNKITQEDFIKWNPSVKKDCSLIQKGLSYCVKR</sequence>